<proteinExistence type="predicted"/>
<gene>
    <name evidence="1" type="ORF">San01_43190</name>
</gene>
<dbReference type="InterPro" id="IPR025591">
    <property type="entry name" value="RloB"/>
</dbReference>
<name>A0A5J4LII1_9ACTN</name>
<sequence length="243" mass="28027">MARAKGGDQVHRRKNAAKGRQNRARQVYVFIEGEVTEKQYIDLIVKHGQRADPRRGVEYHIENATATGKHRKPLPMVQDAVRVLRKVEREARDAGLDKKKDWNWPQVWVLFDRDDHLGIPEARKLADEYGVSIAYSHPCFELWRLLHYQNYTSTFGRECSSANSRLRQQPGFAQTYGKNARTVSEQQSKHMKPEQILGDGKYATAKKYAQKINKQHSGGNPNDWDPYTDVWSFVEDGLLLSGY</sequence>
<evidence type="ECO:0000313" key="1">
    <source>
        <dbReference type="EMBL" id="GES31832.1"/>
    </source>
</evidence>
<accession>A0A5J4LII1</accession>
<dbReference type="AlphaFoldDB" id="A0A5J4LII1"/>
<comment type="caution">
    <text evidence="1">The sequence shown here is derived from an EMBL/GenBank/DDBJ whole genome shotgun (WGS) entry which is preliminary data.</text>
</comment>
<organism evidence="1 2">
    <name type="scientific">Streptomyces angustmyceticus</name>
    <dbReference type="NCBI Taxonomy" id="285578"/>
    <lineage>
        <taxon>Bacteria</taxon>
        <taxon>Bacillati</taxon>
        <taxon>Actinomycetota</taxon>
        <taxon>Actinomycetes</taxon>
        <taxon>Kitasatosporales</taxon>
        <taxon>Streptomycetaceae</taxon>
        <taxon>Streptomyces</taxon>
    </lineage>
</organism>
<dbReference type="Pfam" id="PF13707">
    <property type="entry name" value="RloB"/>
    <property type="match status" value="1"/>
</dbReference>
<dbReference type="GeneID" id="96752954"/>
<dbReference type="EMBL" id="BLAG01000011">
    <property type="protein sequence ID" value="GES31832.1"/>
    <property type="molecule type" value="Genomic_DNA"/>
</dbReference>
<reference evidence="1 2" key="1">
    <citation type="submission" date="2019-10" db="EMBL/GenBank/DDBJ databases">
        <title>Whole genome shotgun sequence of Streptomyces angustmyceticus NBRC 3934.</title>
        <authorList>
            <person name="Hosoyama A."/>
            <person name="Ichikawa N."/>
            <person name="Kimura A."/>
            <person name="Kitahashi Y."/>
            <person name="Komaki H."/>
            <person name="Uohara A."/>
        </authorList>
    </citation>
    <scope>NUCLEOTIDE SEQUENCE [LARGE SCALE GENOMIC DNA]</scope>
    <source>
        <strain evidence="1 2">NBRC 3934</strain>
    </source>
</reference>
<dbReference type="OrthoDB" id="9796523at2"/>
<protein>
    <recommendedName>
        <fullName evidence="3">RloB domain-containing protein</fullName>
    </recommendedName>
</protein>
<keyword evidence="2" id="KW-1185">Reference proteome</keyword>
<evidence type="ECO:0000313" key="2">
    <source>
        <dbReference type="Proteomes" id="UP000325598"/>
    </source>
</evidence>
<dbReference type="Proteomes" id="UP000325598">
    <property type="component" value="Unassembled WGS sequence"/>
</dbReference>
<dbReference type="RefSeq" id="WP_086717210.1">
    <property type="nucleotide sequence ID" value="NZ_BLAG01000011.1"/>
</dbReference>
<evidence type="ECO:0008006" key="3">
    <source>
        <dbReference type="Google" id="ProtNLM"/>
    </source>
</evidence>